<comment type="caution">
    <text evidence="4">The sequence shown here is derived from an EMBL/GenBank/DDBJ whole genome shotgun (WGS) entry which is preliminary data.</text>
</comment>
<keyword evidence="2" id="KW-0378">Hydrolase</keyword>
<dbReference type="EMBL" id="BSPL01000004">
    <property type="protein sequence ID" value="GLS68154.1"/>
    <property type="molecule type" value="Genomic_DNA"/>
</dbReference>
<dbReference type="InterPro" id="IPR014905">
    <property type="entry name" value="HIRAN"/>
</dbReference>
<organism evidence="4 5">
    <name type="scientific">Methylobacterium tardum</name>
    <dbReference type="NCBI Taxonomy" id="374432"/>
    <lineage>
        <taxon>Bacteria</taxon>
        <taxon>Pseudomonadati</taxon>
        <taxon>Pseudomonadota</taxon>
        <taxon>Alphaproteobacteria</taxon>
        <taxon>Hyphomicrobiales</taxon>
        <taxon>Methylobacteriaceae</taxon>
        <taxon>Methylobacterium</taxon>
    </lineage>
</organism>
<dbReference type="RefSeq" id="WP_238199434.1">
    <property type="nucleotide sequence ID" value="NZ_BPQZ01000037.1"/>
</dbReference>
<dbReference type="SMART" id="SM00910">
    <property type="entry name" value="HIRAN"/>
    <property type="match status" value="1"/>
</dbReference>
<dbReference type="GO" id="GO:0016818">
    <property type="term" value="F:hydrolase activity, acting on acid anhydrides, in phosphorus-containing anhydrides"/>
    <property type="evidence" value="ECO:0007669"/>
    <property type="project" value="InterPro"/>
</dbReference>
<dbReference type="GO" id="GO:0008270">
    <property type="term" value="F:zinc ion binding"/>
    <property type="evidence" value="ECO:0007669"/>
    <property type="project" value="InterPro"/>
</dbReference>
<keyword evidence="5" id="KW-1185">Reference proteome</keyword>
<accession>A0AA37WPH1</accession>
<dbReference type="GO" id="GO:0003676">
    <property type="term" value="F:nucleic acid binding"/>
    <property type="evidence" value="ECO:0007669"/>
    <property type="project" value="InterPro"/>
</dbReference>
<evidence type="ECO:0000256" key="1">
    <source>
        <dbReference type="ARBA" id="ARBA00022723"/>
    </source>
</evidence>
<dbReference type="AlphaFoldDB" id="A0AA37WPH1"/>
<protein>
    <recommendedName>
        <fullName evidence="3">HIRAN domain-containing protein</fullName>
    </recommendedName>
</protein>
<keyword evidence="1" id="KW-0479">Metal-binding</keyword>
<dbReference type="Pfam" id="PF08797">
    <property type="entry name" value="HIRAN"/>
    <property type="match status" value="1"/>
</dbReference>
<reference evidence="5" key="1">
    <citation type="journal article" date="2019" name="Int. J. Syst. Evol. Microbiol.">
        <title>The Global Catalogue of Microorganisms (GCM) 10K type strain sequencing project: providing services to taxonomists for standard genome sequencing and annotation.</title>
        <authorList>
            <consortium name="The Broad Institute Genomics Platform"/>
            <consortium name="The Broad Institute Genome Sequencing Center for Infectious Disease"/>
            <person name="Wu L."/>
            <person name="Ma J."/>
        </authorList>
    </citation>
    <scope>NUCLEOTIDE SEQUENCE [LARGE SCALE GENOMIC DNA]</scope>
    <source>
        <strain evidence="5">NBRC 103632</strain>
    </source>
</reference>
<proteinExistence type="predicted"/>
<sequence length="328" mass="37407">MDDIYEPTLEDQYDEFCLDQEYERELASAIAKVREHGLDLQGVRYTPLGREAIEIANGQPWCQTELAGLQFYDYAVWDEDLGRHVLPQPGDYLNLVRAPDNEYDKNAVEVWWRNVVRLGHLPRAVAKVVAEPLDRGEHCVAFVGDGGTGEAWTAKAVLIGEAVRELHERRIRHAIDDGIRQHIWRERDNENRLRAIGWLNGKRFREEQEADRKRRLVQAVNALLPGEPFEIEPPAVGACIELFAIETLLDVSRSTAARICQRAACPPEVDRRGWYATGSFVVVTPRLQQALRDWAAHPIRRITHEDVRLGSDSIVAPPNRDDPDDIPF</sequence>
<name>A0AA37WPH1_9HYPH</name>
<dbReference type="Proteomes" id="UP001157440">
    <property type="component" value="Unassembled WGS sequence"/>
</dbReference>
<evidence type="ECO:0000259" key="3">
    <source>
        <dbReference type="SMART" id="SM00910"/>
    </source>
</evidence>
<evidence type="ECO:0000256" key="2">
    <source>
        <dbReference type="ARBA" id="ARBA00022801"/>
    </source>
</evidence>
<gene>
    <name evidence="4" type="ORF">GCM10007890_01660</name>
</gene>
<evidence type="ECO:0000313" key="5">
    <source>
        <dbReference type="Proteomes" id="UP001157440"/>
    </source>
</evidence>
<feature type="domain" description="HIRAN" evidence="3">
    <location>
        <begin position="60"/>
        <end position="165"/>
    </location>
</feature>
<dbReference type="Gene3D" id="3.30.70.2330">
    <property type="match status" value="1"/>
</dbReference>
<evidence type="ECO:0000313" key="4">
    <source>
        <dbReference type="EMBL" id="GLS68154.1"/>
    </source>
</evidence>